<dbReference type="PANTHER" id="PTHR47268">
    <property type="entry name" value="ACYLPHOSPHATASE"/>
    <property type="match status" value="1"/>
</dbReference>
<dbReference type="PROSITE" id="PS00151">
    <property type="entry name" value="ACYLPHOSPHATASE_2"/>
    <property type="match status" value="1"/>
</dbReference>
<dbReference type="PROSITE" id="PS00150">
    <property type="entry name" value="ACYLPHOSPHATASE_1"/>
    <property type="match status" value="1"/>
</dbReference>
<name>A0ABV6KWG3_9BACI</name>
<sequence length="90" mass="10311">MDQLHIVVSGKVQGVGFRYYTQMRAAQYGVTGWVKNMEDGSVEIIAVGQPEDLQLFIESVREGNPFSKVNNMEIHTREKIDPYPSFKIKY</sequence>
<dbReference type="PROSITE" id="PS51160">
    <property type="entry name" value="ACYLPHOSPHATASE_3"/>
    <property type="match status" value="1"/>
</dbReference>
<evidence type="ECO:0000256" key="5">
    <source>
        <dbReference type="PROSITE-ProRule" id="PRU00520"/>
    </source>
</evidence>
<feature type="active site" evidence="5">
    <location>
        <position position="18"/>
    </location>
</feature>
<dbReference type="InterPro" id="IPR017968">
    <property type="entry name" value="Acylphosphatase_CS"/>
</dbReference>
<comment type="caution">
    <text evidence="9">The sequence shown here is derived from an EMBL/GenBank/DDBJ whole genome shotgun (WGS) entry which is preliminary data.</text>
</comment>
<dbReference type="EC" id="3.6.1.7" evidence="2 5"/>
<dbReference type="NCBIfam" id="NF010995">
    <property type="entry name" value="PRK14420.1"/>
    <property type="match status" value="1"/>
</dbReference>
<organism evidence="9 10">
    <name type="scientific">Robertmurraya beringensis</name>
    <dbReference type="NCBI Taxonomy" id="641660"/>
    <lineage>
        <taxon>Bacteria</taxon>
        <taxon>Bacillati</taxon>
        <taxon>Bacillota</taxon>
        <taxon>Bacilli</taxon>
        <taxon>Bacillales</taxon>
        <taxon>Bacillaceae</taxon>
        <taxon>Robertmurraya</taxon>
    </lineage>
</organism>
<evidence type="ECO:0000256" key="7">
    <source>
        <dbReference type="RuleBase" id="RU004168"/>
    </source>
</evidence>
<evidence type="ECO:0000313" key="9">
    <source>
        <dbReference type="EMBL" id="MFC0477660.1"/>
    </source>
</evidence>
<proteinExistence type="inferred from homology"/>
<reference evidence="9 10" key="1">
    <citation type="submission" date="2024-09" db="EMBL/GenBank/DDBJ databases">
        <authorList>
            <person name="Sun Q."/>
            <person name="Mori K."/>
        </authorList>
    </citation>
    <scope>NUCLEOTIDE SEQUENCE [LARGE SCALE GENOMIC DNA]</scope>
    <source>
        <strain evidence="9 10">CGMCC 1.9126</strain>
    </source>
</reference>
<keyword evidence="5 6" id="KW-0378">Hydrolase</keyword>
<dbReference type="PRINTS" id="PR00112">
    <property type="entry name" value="ACYLPHPHTASE"/>
</dbReference>
<dbReference type="PANTHER" id="PTHR47268:SF4">
    <property type="entry name" value="ACYLPHOSPHATASE"/>
    <property type="match status" value="1"/>
</dbReference>
<protein>
    <recommendedName>
        <fullName evidence="3 5">Acylphosphatase</fullName>
        <ecNumber evidence="2 5">3.6.1.7</ecNumber>
    </recommendedName>
</protein>
<dbReference type="EMBL" id="JBHLUU010000123">
    <property type="protein sequence ID" value="MFC0477660.1"/>
    <property type="molecule type" value="Genomic_DNA"/>
</dbReference>
<evidence type="ECO:0000256" key="4">
    <source>
        <dbReference type="ARBA" id="ARBA00047645"/>
    </source>
</evidence>
<dbReference type="Gene3D" id="3.30.70.100">
    <property type="match status" value="1"/>
</dbReference>
<comment type="similarity">
    <text evidence="1 7">Belongs to the acylphosphatase family.</text>
</comment>
<gene>
    <name evidence="9" type="ORF">ACFFHF_20935</name>
</gene>
<evidence type="ECO:0000256" key="1">
    <source>
        <dbReference type="ARBA" id="ARBA00005614"/>
    </source>
</evidence>
<dbReference type="SUPFAM" id="SSF54975">
    <property type="entry name" value="Acylphosphatase/BLUF domain-like"/>
    <property type="match status" value="1"/>
</dbReference>
<evidence type="ECO:0000256" key="6">
    <source>
        <dbReference type="RuleBase" id="RU000553"/>
    </source>
</evidence>
<dbReference type="InterPro" id="IPR036046">
    <property type="entry name" value="Acylphosphatase-like_dom_sf"/>
</dbReference>
<dbReference type="Pfam" id="PF00708">
    <property type="entry name" value="Acylphosphatase"/>
    <property type="match status" value="1"/>
</dbReference>
<evidence type="ECO:0000259" key="8">
    <source>
        <dbReference type="PROSITE" id="PS51160"/>
    </source>
</evidence>
<evidence type="ECO:0000256" key="2">
    <source>
        <dbReference type="ARBA" id="ARBA00012150"/>
    </source>
</evidence>
<evidence type="ECO:0000256" key="3">
    <source>
        <dbReference type="ARBA" id="ARBA00015991"/>
    </source>
</evidence>
<feature type="domain" description="Acylphosphatase-like" evidence="8">
    <location>
        <begin position="3"/>
        <end position="90"/>
    </location>
</feature>
<dbReference type="RefSeq" id="WP_340902397.1">
    <property type="nucleotide sequence ID" value="NZ_JBHLUU010000123.1"/>
</dbReference>
<dbReference type="InterPro" id="IPR020456">
    <property type="entry name" value="Acylphosphatase"/>
</dbReference>
<dbReference type="Proteomes" id="UP001589738">
    <property type="component" value="Unassembled WGS sequence"/>
</dbReference>
<dbReference type="InterPro" id="IPR001792">
    <property type="entry name" value="Acylphosphatase-like_dom"/>
</dbReference>
<comment type="catalytic activity">
    <reaction evidence="4 5 6">
        <text>an acyl phosphate + H2O = a carboxylate + phosphate + H(+)</text>
        <dbReference type="Rhea" id="RHEA:14965"/>
        <dbReference type="ChEBI" id="CHEBI:15377"/>
        <dbReference type="ChEBI" id="CHEBI:15378"/>
        <dbReference type="ChEBI" id="CHEBI:29067"/>
        <dbReference type="ChEBI" id="CHEBI:43474"/>
        <dbReference type="ChEBI" id="CHEBI:59918"/>
        <dbReference type="EC" id="3.6.1.7"/>
    </reaction>
</comment>
<accession>A0ABV6KWG3</accession>
<feature type="active site" evidence="5">
    <location>
        <position position="36"/>
    </location>
</feature>
<keyword evidence="10" id="KW-1185">Reference proteome</keyword>
<evidence type="ECO:0000313" key="10">
    <source>
        <dbReference type="Proteomes" id="UP001589738"/>
    </source>
</evidence>